<dbReference type="InterPro" id="IPR058419">
    <property type="entry name" value="DUF8106"/>
</dbReference>
<evidence type="ECO:0000313" key="3">
    <source>
        <dbReference type="Proteomes" id="UP000050535"/>
    </source>
</evidence>
<dbReference type="Pfam" id="PF26408">
    <property type="entry name" value="DUF8106"/>
    <property type="match status" value="1"/>
</dbReference>
<proteinExistence type="predicted"/>
<protein>
    <recommendedName>
        <fullName evidence="1">DUF8106 domain-containing protein</fullName>
    </recommendedName>
</protein>
<dbReference type="AlphaFoldDB" id="A0A0P7GNZ4"/>
<organism evidence="2 3">
    <name type="scientific">Halolamina pelagica</name>
    <dbReference type="NCBI Taxonomy" id="699431"/>
    <lineage>
        <taxon>Archaea</taxon>
        <taxon>Methanobacteriati</taxon>
        <taxon>Methanobacteriota</taxon>
        <taxon>Stenosarchaea group</taxon>
        <taxon>Halobacteria</taxon>
        <taxon>Halobacteriales</taxon>
        <taxon>Haloferacaceae</taxon>
    </lineage>
</organism>
<gene>
    <name evidence="2" type="ORF">SY89_01131</name>
</gene>
<dbReference type="EMBL" id="LGUC01000001">
    <property type="protein sequence ID" value="KPN30401.1"/>
    <property type="molecule type" value="Genomic_DNA"/>
</dbReference>
<dbReference type="RefSeq" id="WP_054583387.1">
    <property type="nucleotide sequence ID" value="NZ_LGUC01000001.1"/>
</dbReference>
<dbReference type="Proteomes" id="UP000050535">
    <property type="component" value="Unassembled WGS sequence"/>
</dbReference>
<accession>A0A0P7GNZ4</accession>
<evidence type="ECO:0000259" key="1">
    <source>
        <dbReference type="Pfam" id="PF26408"/>
    </source>
</evidence>
<sequence length="67" mass="7158">MNSSTRTKTTLFCSVCGHESPPDGDWDESETTTELGQRLTLSCPDCGTTITRRPLRGPGVDTVVAGD</sequence>
<dbReference type="OrthoDB" id="209680at2157"/>
<reference evidence="3" key="1">
    <citation type="submission" date="2013-11" db="EMBL/GenBank/DDBJ databases">
        <authorList>
            <person name="Hoang H.T."/>
            <person name="Killian M.L."/>
            <person name="Madson D.M."/>
            <person name="Arruda P.H.E."/>
            <person name="Sun D."/>
            <person name="Schwartz K.J."/>
            <person name="Yoon K."/>
        </authorList>
    </citation>
    <scope>NUCLEOTIDE SEQUENCE [LARGE SCALE GENOMIC DNA]</scope>
    <source>
        <strain evidence="3">CDK2</strain>
    </source>
</reference>
<feature type="domain" description="DUF8106" evidence="1">
    <location>
        <begin position="7"/>
        <end position="53"/>
    </location>
</feature>
<comment type="caution">
    <text evidence="2">The sequence shown here is derived from an EMBL/GenBank/DDBJ whole genome shotgun (WGS) entry which is preliminary data.</text>
</comment>
<keyword evidence="3" id="KW-1185">Reference proteome</keyword>
<name>A0A0P7GNZ4_9EURY</name>
<evidence type="ECO:0000313" key="2">
    <source>
        <dbReference type="EMBL" id="KPN30401.1"/>
    </source>
</evidence>